<sequence length="72" mass="7652">LSSRVCRRCAMVVRISATTAVCCSTTAAHRVSTDSTALSNVAICSSTGLIVSTITFSCLANDSGTRSYWWSR</sequence>
<reference evidence="1" key="1">
    <citation type="submission" date="2023-03" db="EMBL/GenBank/DDBJ databases">
        <authorList>
            <person name="Steffen K."/>
            <person name="Cardenas P."/>
        </authorList>
    </citation>
    <scope>NUCLEOTIDE SEQUENCE</scope>
</reference>
<accession>A0AA35W551</accession>
<dbReference type="Proteomes" id="UP001174909">
    <property type="component" value="Unassembled WGS sequence"/>
</dbReference>
<dbReference type="AlphaFoldDB" id="A0AA35W551"/>
<evidence type="ECO:0000313" key="1">
    <source>
        <dbReference type="EMBL" id="CAI8008528.1"/>
    </source>
</evidence>
<gene>
    <name evidence="1" type="ORF">GBAR_LOCUS5836</name>
</gene>
<name>A0AA35W551_GEOBA</name>
<feature type="non-terminal residue" evidence="1">
    <location>
        <position position="1"/>
    </location>
</feature>
<evidence type="ECO:0000313" key="2">
    <source>
        <dbReference type="Proteomes" id="UP001174909"/>
    </source>
</evidence>
<comment type="caution">
    <text evidence="1">The sequence shown here is derived from an EMBL/GenBank/DDBJ whole genome shotgun (WGS) entry which is preliminary data.</text>
</comment>
<proteinExistence type="predicted"/>
<keyword evidence="2" id="KW-1185">Reference proteome</keyword>
<organism evidence="1 2">
    <name type="scientific">Geodia barretti</name>
    <name type="common">Barrett's horny sponge</name>
    <dbReference type="NCBI Taxonomy" id="519541"/>
    <lineage>
        <taxon>Eukaryota</taxon>
        <taxon>Metazoa</taxon>
        <taxon>Porifera</taxon>
        <taxon>Demospongiae</taxon>
        <taxon>Heteroscleromorpha</taxon>
        <taxon>Tetractinellida</taxon>
        <taxon>Astrophorina</taxon>
        <taxon>Geodiidae</taxon>
        <taxon>Geodia</taxon>
    </lineage>
</organism>
<protein>
    <submittedName>
        <fullName evidence="1">Uncharacterized protein</fullName>
    </submittedName>
</protein>
<dbReference type="EMBL" id="CASHTH010000859">
    <property type="protein sequence ID" value="CAI8008528.1"/>
    <property type="molecule type" value="Genomic_DNA"/>
</dbReference>